<dbReference type="InterPro" id="IPR006047">
    <property type="entry name" value="GH13_cat_dom"/>
</dbReference>
<dbReference type="InterPro" id="IPR011837">
    <property type="entry name" value="Glycogen_debranch_GlgX"/>
</dbReference>
<dbReference type="CDD" id="cd11326">
    <property type="entry name" value="AmyAc_Glg_debranch"/>
    <property type="match status" value="1"/>
</dbReference>
<evidence type="ECO:0000259" key="6">
    <source>
        <dbReference type="SMART" id="SM00642"/>
    </source>
</evidence>
<reference evidence="7 8" key="1">
    <citation type="journal article" date="2020" name="Antonie Van Leeuwenhoek">
        <title>Rhodopirellula heiligendammensis sp. nov., Rhodopirellula pilleata sp. nov., and Rhodopirellula solitaria sp. nov. isolated from natural or artificial marine surfaces in Northern Germany and California, USA, and emended description of the genus Rhodopirellula.</title>
        <authorList>
            <person name="Kallscheuer N."/>
            <person name="Wiegand S."/>
            <person name="Jogler M."/>
            <person name="Boedeker C."/>
            <person name="Peeters S.H."/>
            <person name="Rast P."/>
            <person name="Heuer A."/>
            <person name="Jetten M.S.M."/>
            <person name="Rohde M."/>
            <person name="Jogler C."/>
        </authorList>
    </citation>
    <scope>NUCLEOTIDE SEQUENCE [LARGE SCALE GENOMIC DNA]</scope>
    <source>
        <strain evidence="7 8">Poly21</strain>
    </source>
</reference>
<dbReference type="CDD" id="cd02856">
    <property type="entry name" value="E_set_GDE_Isoamylase_N"/>
    <property type="match status" value="1"/>
</dbReference>
<evidence type="ECO:0000256" key="4">
    <source>
        <dbReference type="ARBA" id="ARBA00023295"/>
    </source>
</evidence>
<keyword evidence="2 7" id="KW-0378">Hydrolase</keyword>
<dbReference type="GO" id="GO:0019156">
    <property type="term" value="F:isoamylase activity"/>
    <property type="evidence" value="ECO:0007669"/>
    <property type="project" value="UniProtKB-ARBA"/>
</dbReference>
<feature type="region of interest" description="Disordered" evidence="5">
    <location>
        <begin position="475"/>
        <end position="502"/>
    </location>
</feature>
<dbReference type="Gene3D" id="2.60.40.1180">
    <property type="entry name" value="Golgi alpha-mannosidase II"/>
    <property type="match status" value="1"/>
</dbReference>
<dbReference type="SUPFAM" id="SSF51445">
    <property type="entry name" value="(Trans)glycosidases"/>
    <property type="match status" value="1"/>
</dbReference>
<evidence type="ECO:0000256" key="3">
    <source>
        <dbReference type="ARBA" id="ARBA00022946"/>
    </source>
</evidence>
<evidence type="ECO:0000256" key="1">
    <source>
        <dbReference type="ARBA" id="ARBA00008061"/>
    </source>
</evidence>
<dbReference type="OrthoDB" id="226102at2"/>
<dbReference type="AlphaFoldDB" id="A0A5C6BI06"/>
<dbReference type="RefSeq" id="WP_146409215.1">
    <property type="nucleotide sequence ID" value="NZ_SJPU01000003.1"/>
</dbReference>
<dbReference type="InterPro" id="IPR013780">
    <property type="entry name" value="Glyco_hydro_b"/>
</dbReference>
<dbReference type="Proteomes" id="UP000319908">
    <property type="component" value="Unassembled WGS sequence"/>
</dbReference>
<dbReference type="InterPro" id="IPR014756">
    <property type="entry name" value="Ig_E-set"/>
</dbReference>
<dbReference type="InterPro" id="IPR044505">
    <property type="entry name" value="GlgX_Isoamylase_N_E_set"/>
</dbReference>
<dbReference type="Gene3D" id="3.20.20.80">
    <property type="entry name" value="Glycosidases"/>
    <property type="match status" value="1"/>
</dbReference>
<dbReference type="Gene3D" id="2.60.40.10">
    <property type="entry name" value="Immunoglobulins"/>
    <property type="match status" value="1"/>
</dbReference>
<dbReference type="InterPro" id="IPR013783">
    <property type="entry name" value="Ig-like_fold"/>
</dbReference>
<keyword evidence="4 7" id="KW-0326">Glycosidase</keyword>
<dbReference type="NCBIfam" id="TIGR02100">
    <property type="entry name" value="glgX_debranch"/>
    <property type="match status" value="1"/>
</dbReference>
<dbReference type="SUPFAM" id="SSF51011">
    <property type="entry name" value="Glycosyl hydrolase domain"/>
    <property type="match status" value="1"/>
</dbReference>
<dbReference type="InterPro" id="IPR048650">
    <property type="entry name" value="ISOA1-3-like_C"/>
</dbReference>
<name>A0A5C6BI06_9BACT</name>
<comment type="caution">
    <text evidence="7">The sequence shown here is derived from an EMBL/GenBank/DDBJ whole genome shotgun (WGS) entry which is preliminary data.</text>
</comment>
<dbReference type="Pfam" id="PF02922">
    <property type="entry name" value="CBM_48"/>
    <property type="match status" value="1"/>
</dbReference>
<dbReference type="InterPro" id="IPR017853">
    <property type="entry name" value="GH"/>
</dbReference>
<dbReference type="SMART" id="SM00642">
    <property type="entry name" value="Aamy"/>
    <property type="match status" value="1"/>
</dbReference>
<evidence type="ECO:0000256" key="2">
    <source>
        <dbReference type="ARBA" id="ARBA00022801"/>
    </source>
</evidence>
<dbReference type="InterPro" id="IPR004193">
    <property type="entry name" value="Glyco_hydro_13_N"/>
</dbReference>
<keyword evidence="8" id="KW-1185">Reference proteome</keyword>
<sequence>MLDSQSQGLAVQARSSEVGHSYPLGATVQAGGVNFSLFSRRATSVELLLFEHEADPYPVRTIALHPTANRTYHYWHVFVPDLEPGQLYGYRVNGPNEPERGLRFDPTKVLLDPYGRGVVVPQGYCRGAAKGFSENSALAMKSVVVDVSLYDWEGDEPIRRSAAQTIIYEMHVKGFTQHPNSGLDDNRRGTYAGLIEKIPYLQQLGITAVELLPVFQFDALDAPVGKVNYWGYAPISFFAPHQAYSSRPGPLGMVDEFRDMVKALHRAGIEVILDVVFNHTAEGDESGPTLCFRGIDNQTYYHLENGGKHYANYSGCGNTLNADNPVVRRMIIDCLRYWVQEMHVDGFRFDLASILARDSSGQPHPNPPVLWDIESAPELAGIKLFAEAWDAAGLYQVGDFVGDSWREWNGRFRDDIRDFFRGEGGSVRRIADRIVGSPEFYGHKEREAEQSVNFVTCHDGFTLNDLVSYNAKRNQANGEANRDGTDNNGSWNCGIEGPTDDPQIERLRNRQVKNFLTTTMLSLGIPMITMGDEVRRTQRGNNNAYCQDNPVSWFDWTDLEKHADVHRFVDLLSARRRLRDPEHEQQRISVNTMLREAKKAWHGVRLHQPDWSDASHCIALGGELHNGELIFHWILNAYWEPLTFELPALESGHWRRWIDTALDSPADIVPWEQAVEVTSNHYLAAARSVVLLYVCERPTRQSL</sequence>
<dbReference type="Pfam" id="PF21156">
    <property type="entry name" value="ISOA1-3_C"/>
    <property type="match status" value="1"/>
</dbReference>
<proteinExistence type="inferred from homology"/>
<evidence type="ECO:0000256" key="5">
    <source>
        <dbReference type="SAM" id="MobiDB-lite"/>
    </source>
</evidence>
<keyword evidence="3" id="KW-0809">Transit peptide</keyword>
<dbReference type="GO" id="GO:0004135">
    <property type="term" value="F:amylo-alpha-1,6-glucosidase activity"/>
    <property type="evidence" value="ECO:0007669"/>
    <property type="project" value="InterPro"/>
</dbReference>
<evidence type="ECO:0000313" key="8">
    <source>
        <dbReference type="Proteomes" id="UP000319908"/>
    </source>
</evidence>
<dbReference type="SUPFAM" id="SSF81296">
    <property type="entry name" value="E set domains"/>
    <property type="match status" value="1"/>
</dbReference>
<gene>
    <name evidence="7" type="primary">glgX_2</name>
    <name evidence="7" type="ORF">Poly21_47450</name>
</gene>
<dbReference type="PANTHER" id="PTHR43002">
    <property type="entry name" value="GLYCOGEN DEBRANCHING ENZYME"/>
    <property type="match status" value="1"/>
</dbReference>
<dbReference type="Pfam" id="PF00128">
    <property type="entry name" value="Alpha-amylase"/>
    <property type="match status" value="1"/>
</dbReference>
<protein>
    <submittedName>
        <fullName evidence="7">Glycogen debranching enzyme</fullName>
        <ecNumber evidence="7">3.2.1.-</ecNumber>
    </submittedName>
</protein>
<dbReference type="EC" id="3.2.1.-" evidence="7"/>
<evidence type="ECO:0000313" key="7">
    <source>
        <dbReference type="EMBL" id="TWU10839.1"/>
    </source>
</evidence>
<accession>A0A5C6BI06</accession>
<dbReference type="EMBL" id="SJPU01000003">
    <property type="protein sequence ID" value="TWU10839.1"/>
    <property type="molecule type" value="Genomic_DNA"/>
</dbReference>
<organism evidence="7 8">
    <name type="scientific">Allorhodopirellula heiligendammensis</name>
    <dbReference type="NCBI Taxonomy" id="2714739"/>
    <lineage>
        <taxon>Bacteria</taxon>
        <taxon>Pseudomonadati</taxon>
        <taxon>Planctomycetota</taxon>
        <taxon>Planctomycetia</taxon>
        <taxon>Pirellulales</taxon>
        <taxon>Pirellulaceae</taxon>
        <taxon>Allorhodopirellula</taxon>
    </lineage>
</organism>
<feature type="domain" description="Glycosyl hydrolase family 13 catalytic" evidence="6">
    <location>
        <begin position="169"/>
        <end position="575"/>
    </location>
</feature>
<comment type="similarity">
    <text evidence="1">Belongs to the glycosyl hydrolase 13 family.</text>
</comment>
<dbReference type="GO" id="GO:0005980">
    <property type="term" value="P:glycogen catabolic process"/>
    <property type="evidence" value="ECO:0007669"/>
    <property type="project" value="InterPro"/>
</dbReference>